<dbReference type="SUPFAM" id="SSF46785">
    <property type="entry name" value="Winged helix' DNA-binding domain"/>
    <property type="match status" value="1"/>
</dbReference>
<feature type="region of interest" description="Disordered" evidence="3">
    <location>
        <begin position="721"/>
        <end position="750"/>
    </location>
</feature>
<keyword evidence="1 2" id="KW-0238">DNA-binding</keyword>
<dbReference type="GO" id="GO:0005634">
    <property type="term" value="C:nucleus"/>
    <property type="evidence" value="ECO:0007669"/>
    <property type="project" value="UniProtKB-SubCell"/>
</dbReference>
<dbReference type="GO" id="GO:0003700">
    <property type="term" value="F:DNA-binding transcription factor activity"/>
    <property type="evidence" value="ECO:0007669"/>
    <property type="project" value="InterPro"/>
</dbReference>
<dbReference type="Proteomes" id="UP000002748">
    <property type="component" value="Unassembled WGS sequence"/>
</dbReference>
<feature type="compositionally biased region" description="Polar residues" evidence="3">
    <location>
        <begin position="832"/>
        <end position="846"/>
    </location>
</feature>
<organism evidence="6 7">
    <name type="scientific">Trichosporon asahii var. asahii (strain ATCC 90039 / CBS 2479 / JCM 2466 / KCTC 7840 / NBRC 103889/ NCYC 2677 / UAMH 7654)</name>
    <name type="common">Yeast</name>
    <dbReference type="NCBI Taxonomy" id="1186058"/>
    <lineage>
        <taxon>Eukaryota</taxon>
        <taxon>Fungi</taxon>
        <taxon>Dikarya</taxon>
        <taxon>Basidiomycota</taxon>
        <taxon>Agaricomycotina</taxon>
        <taxon>Tremellomycetes</taxon>
        <taxon>Trichosporonales</taxon>
        <taxon>Trichosporonaceae</taxon>
        <taxon>Trichosporon</taxon>
    </lineage>
</organism>
<feature type="region of interest" description="Disordered" evidence="3">
    <location>
        <begin position="1183"/>
        <end position="1242"/>
    </location>
</feature>
<dbReference type="GO" id="GO:0043565">
    <property type="term" value="F:sequence-specific DNA binding"/>
    <property type="evidence" value="ECO:0007669"/>
    <property type="project" value="InterPro"/>
</dbReference>
<feature type="compositionally biased region" description="Gly residues" evidence="3">
    <location>
        <begin position="259"/>
        <end position="274"/>
    </location>
</feature>
<dbReference type="HOGENOM" id="CLU_256659_0_0_1"/>
<feature type="region of interest" description="Disordered" evidence="3">
    <location>
        <begin position="386"/>
        <end position="420"/>
    </location>
</feature>
<feature type="compositionally biased region" description="Pro residues" evidence="3">
    <location>
        <begin position="736"/>
        <end position="745"/>
    </location>
</feature>
<accession>J6ELK7</accession>
<feature type="region of interest" description="Disordered" evidence="3">
    <location>
        <begin position="141"/>
        <end position="163"/>
    </location>
</feature>
<dbReference type="InterPro" id="IPR036390">
    <property type="entry name" value="WH_DNA-bd_sf"/>
</dbReference>
<dbReference type="Gene3D" id="1.10.10.10">
    <property type="entry name" value="Winged helix-like DNA-binding domain superfamily/Winged helix DNA-binding domain"/>
    <property type="match status" value="1"/>
</dbReference>
<comment type="caution">
    <text evidence="6">The sequence shown here is derived from an EMBL/GenBank/DDBJ whole genome shotgun (WGS) entry which is preliminary data.</text>
</comment>
<dbReference type="KEGG" id="tasa:A1Q1_06486"/>
<dbReference type="GeneID" id="25989998"/>
<feature type="compositionally biased region" description="Basic and acidic residues" evidence="3">
    <location>
        <begin position="1080"/>
        <end position="1090"/>
    </location>
</feature>
<feature type="compositionally biased region" description="Polar residues" evidence="3">
    <location>
        <begin position="303"/>
        <end position="315"/>
    </location>
</feature>
<dbReference type="InterPro" id="IPR001766">
    <property type="entry name" value="Fork_head_dom"/>
</dbReference>
<feature type="compositionally biased region" description="Polar residues" evidence="3">
    <location>
        <begin position="145"/>
        <end position="163"/>
    </location>
</feature>
<proteinExistence type="predicted"/>
<dbReference type="PROSITE" id="PS50039">
    <property type="entry name" value="FORK_HEAD_3"/>
    <property type="match status" value="1"/>
</dbReference>
<feature type="compositionally biased region" description="Low complexity" evidence="3">
    <location>
        <begin position="783"/>
        <end position="808"/>
    </location>
</feature>
<evidence type="ECO:0000256" key="1">
    <source>
        <dbReference type="ARBA" id="ARBA00023125"/>
    </source>
</evidence>
<feature type="compositionally biased region" description="Pro residues" evidence="3">
    <location>
        <begin position="809"/>
        <end position="819"/>
    </location>
</feature>
<feature type="region of interest" description="Disordered" evidence="3">
    <location>
        <begin position="303"/>
        <end position="373"/>
    </location>
</feature>
<feature type="region of interest" description="Disordered" evidence="3">
    <location>
        <begin position="655"/>
        <end position="692"/>
    </location>
</feature>
<feature type="compositionally biased region" description="Gly residues" evidence="3">
    <location>
        <begin position="1303"/>
        <end position="1333"/>
    </location>
</feature>
<feature type="region of interest" description="Disordered" evidence="3">
    <location>
        <begin position="1303"/>
        <end position="1366"/>
    </location>
</feature>
<feature type="region of interest" description="Disordered" evidence="3">
    <location>
        <begin position="775"/>
        <end position="853"/>
    </location>
</feature>
<feature type="domain" description="Fork-head" evidence="5">
    <location>
        <begin position="950"/>
        <end position="1040"/>
    </location>
</feature>
<feature type="region of interest" description="Disordered" evidence="3">
    <location>
        <begin position="1063"/>
        <end position="1114"/>
    </location>
</feature>
<protein>
    <recommendedName>
        <fullName evidence="5">Fork-head domain-containing protein</fullName>
    </recommendedName>
</protein>
<feature type="region of interest" description="Disordered" evidence="3">
    <location>
        <begin position="508"/>
        <end position="539"/>
    </location>
</feature>
<evidence type="ECO:0000313" key="7">
    <source>
        <dbReference type="Proteomes" id="UP000002748"/>
    </source>
</evidence>
<feature type="region of interest" description="Disordered" evidence="3">
    <location>
        <begin position="247"/>
        <end position="274"/>
    </location>
</feature>
<feature type="compositionally biased region" description="Low complexity" evidence="3">
    <location>
        <begin position="343"/>
        <end position="360"/>
    </location>
</feature>
<dbReference type="InterPro" id="IPR036388">
    <property type="entry name" value="WH-like_DNA-bd_sf"/>
</dbReference>
<evidence type="ECO:0000256" key="4">
    <source>
        <dbReference type="SAM" id="SignalP"/>
    </source>
</evidence>
<feature type="compositionally biased region" description="Low complexity" evidence="3">
    <location>
        <begin position="1201"/>
        <end position="1218"/>
    </location>
</feature>
<feature type="region of interest" description="Disordered" evidence="3">
    <location>
        <begin position="84"/>
        <end position="120"/>
    </location>
</feature>
<gene>
    <name evidence="6" type="ORF">A1Q1_06486</name>
</gene>
<dbReference type="RefSeq" id="XP_014177075.1">
    <property type="nucleotide sequence ID" value="XM_014321600.1"/>
</dbReference>
<keyword evidence="2" id="KW-0539">Nucleus</keyword>
<dbReference type="VEuPathDB" id="FungiDB:A1Q1_06486"/>
<evidence type="ECO:0000313" key="6">
    <source>
        <dbReference type="EMBL" id="EJT45169.1"/>
    </source>
</evidence>
<name>J6ELK7_TRIAS</name>
<feature type="chain" id="PRO_5012881220" description="Fork-head domain-containing protein" evidence="4">
    <location>
        <begin position="16"/>
        <end position="1366"/>
    </location>
</feature>
<dbReference type="Pfam" id="PF00250">
    <property type="entry name" value="Forkhead"/>
    <property type="match status" value="1"/>
</dbReference>
<dbReference type="EMBL" id="ALBS01000333">
    <property type="protein sequence ID" value="EJT45169.1"/>
    <property type="molecule type" value="Genomic_DNA"/>
</dbReference>
<feature type="compositionally biased region" description="Polar residues" evidence="3">
    <location>
        <begin position="655"/>
        <end position="684"/>
    </location>
</feature>
<evidence type="ECO:0000259" key="5">
    <source>
        <dbReference type="PROSITE" id="PS50039"/>
    </source>
</evidence>
<feature type="compositionally biased region" description="Polar residues" evidence="3">
    <location>
        <begin position="517"/>
        <end position="526"/>
    </location>
</feature>
<dbReference type="OrthoDB" id="5954824at2759"/>
<feature type="compositionally biased region" description="Low complexity" evidence="3">
    <location>
        <begin position="1261"/>
        <end position="1274"/>
    </location>
</feature>
<comment type="subcellular location">
    <subcellularLocation>
        <location evidence="2">Nucleus</location>
    </subcellularLocation>
</comment>
<sequence>MAYGCCVTLLSTGLGASWLGLWRQSTTLAADAQTPSDLASSPEEPVVRSRRLPAAPLQLYAPVTPGLAAGPGLSSRTLRCSPYRLSPSSLTGSHLAPRPSDTARARSYSNSFPPATASPRHPILRSEFSLSLAAVRSQYRRRSQDLVSTSESGARSEGYSNFGSEGHYPFITDSHRNRSLSHSIKLSRHTSAHGTSPPSLGHVVILPASGPSLSRSRRTSPSLGIRMESLGPQCLEVSLVPIESIPSNGNGGRVREGGAGEGAPPGGQSIGGEVLGLGLSGPALSSLDHHHHQAIRAAVASLQIHSSQPEQSNPLHTPLYTTAPLPDRSHLHSQHTSRPPASSQPYQPQTTLPPSSTLVPPRAPPDTAGRGPLVSQIWPAGAAVDGDALQSPHTTAPLAPHSTQGHGAPGFPPPPSRTSTAAGGIATVSAAGSGALGGVIGALDATIAATGQAVPPGHGTTSEIAHIGCAPHTHEHNLANSVPTAVQQQDNLQSFLSSSLQGGGVFNGGIPDHTGRRTQTSESGYSKATVLRPPSAIPIPPIPPTITSISLNLSQPNGAHPSFGVTNDGTCDHHHTHDPVNTAECNTPLVDSFTSPANVRNTANTTDQSTDGAHIASAAAYPYSNSQTQPESSRSAAQVASSRIATIANVMTTMNLPDTTSSPSLNSPVLETPHTVSLSEPTSSTDDDCIPKAEIGAEGSHAMGAPGSSSTMYGQQDGHLIFSLPRQGDPTQASAPPAPPAPPAPTRQMPYYPAHQQLTINTAASSIVPSASYNTQSAHIHTPSSSSSQPSSFIPPSYHTPHYTTTPTHLPPRPTPPSEPSSTLPNQPFPSNPTTQLSHQLQTPQYPFTPEASESSRAYSYYTPYQFGSQPGQSDQFTPYSDSTYTPTPAAPGGSGGALIRRTSYPPSYFPRWFNSGSTTPTGPHPYHYQQMVQRPAEPILAPGEDVAQRPPACYAALIAEALLLSDPPHQLLVSEISESIKSRYVYYRQFPSKIYNGVRHQTSMCKAFVKLNRPWGDQSGGARKWAIRDGCQNSFQMGSPTWTLPPRFLPNAQAQQAAKLKAKAQSRTMGKSKALALGRGEESPDRELSPFDDTNGPSNGNAWDPDRDPHPWINEPAYQAHLAKRKQELALNPEEPRTPPNPQYYPPNGYSLSPVSPYSYNHEQYMSSGGWHPAYSPEPYPAAYHDTPAPSGTANPSHLSGASNASGSGASGASSSSQARSYPDSHSSEYHTPQPQAYPYYGGYGSPRFTLPTVIRPFGSSGPGFSSQGSNFSPPGPGFGSSMGNSLNSSMNSSFASSNGGFGGSGGFGAQGSGGPGGNGNGGPGGPGGGGFNSHATGNNSTMYDGADEDSPLTEIPTPEFKTEP</sequence>
<evidence type="ECO:0000256" key="2">
    <source>
        <dbReference type="PROSITE-ProRule" id="PRU00089"/>
    </source>
</evidence>
<reference evidence="6 7" key="1">
    <citation type="journal article" date="2012" name="Eukaryot. Cell">
        <title>Draft genome sequence of CBS 2479, the standard type strain of Trichosporon asahii.</title>
        <authorList>
            <person name="Yang R.Y."/>
            <person name="Li H.T."/>
            <person name="Zhu H."/>
            <person name="Zhou G.P."/>
            <person name="Wang M."/>
            <person name="Wang L."/>
        </authorList>
    </citation>
    <scope>NUCLEOTIDE SEQUENCE [LARGE SCALE GENOMIC DNA]</scope>
    <source>
        <strain evidence="7">ATCC 90039 / CBS 2479 / JCM 2466 / KCTC 7840 / NCYC 2677 / UAMH 7654</strain>
    </source>
</reference>
<feature type="region of interest" description="Disordered" evidence="3">
    <location>
        <begin position="1261"/>
        <end position="1286"/>
    </location>
</feature>
<keyword evidence="4" id="KW-0732">Signal</keyword>
<dbReference type="SMART" id="SM00339">
    <property type="entry name" value="FH"/>
    <property type="match status" value="1"/>
</dbReference>
<evidence type="ECO:0000256" key="3">
    <source>
        <dbReference type="SAM" id="MobiDB-lite"/>
    </source>
</evidence>
<feature type="DNA-binding region" description="Fork-head" evidence="2">
    <location>
        <begin position="950"/>
        <end position="1040"/>
    </location>
</feature>
<feature type="signal peptide" evidence="4">
    <location>
        <begin position="1"/>
        <end position="15"/>
    </location>
</feature>